<name>A7T0F6_NEMVE</name>
<evidence type="ECO:0000256" key="1">
    <source>
        <dbReference type="SAM" id="Coils"/>
    </source>
</evidence>
<feature type="region of interest" description="Disordered" evidence="2">
    <location>
        <begin position="1"/>
        <end position="27"/>
    </location>
</feature>
<dbReference type="PhylomeDB" id="A7T0F6"/>
<gene>
    <name evidence="3" type="ORF">NEMVEDRAFT_v1g220404</name>
</gene>
<evidence type="ECO:0000313" key="3">
    <source>
        <dbReference type="EMBL" id="EDO30563.1"/>
    </source>
</evidence>
<keyword evidence="4" id="KW-1185">Reference proteome</keyword>
<dbReference type="EMBL" id="DS470024">
    <property type="protein sequence ID" value="EDO30563.1"/>
    <property type="molecule type" value="Genomic_DNA"/>
</dbReference>
<evidence type="ECO:0000313" key="4">
    <source>
        <dbReference type="Proteomes" id="UP000001593"/>
    </source>
</evidence>
<sequence>MDFLNKVTGKSDAEAGKAVSATPGDELENLKKQVESLTDEKTNLMKQIDVMKEALSDKVDDIKGFMENLNVVGDAAAKAEKLARENAALLSEMAGLKSMIEKLGGGMKDSAVAKATEAADSAKEEAVASGQKAAEEAEKQAQKVSEATKGIGGIKLW</sequence>
<evidence type="ECO:0000256" key="2">
    <source>
        <dbReference type="SAM" id="MobiDB-lite"/>
    </source>
</evidence>
<feature type="coiled-coil region" evidence="1">
    <location>
        <begin position="27"/>
        <end position="54"/>
    </location>
</feature>
<accession>A7T0F6</accession>
<dbReference type="HOGENOM" id="CLU_1680027_0_0_1"/>
<feature type="region of interest" description="Disordered" evidence="2">
    <location>
        <begin position="124"/>
        <end position="157"/>
    </location>
</feature>
<dbReference type="KEGG" id="nve:5501361"/>
<organism evidence="3 4">
    <name type="scientific">Nematostella vectensis</name>
    <name type="common">Starlet sea anemone</name>
    <dbReference type="NCBI Taxonomy" id="45351"/>
    <lineage>
        <taxon>Eukaryota</taxon>
        <taxon>Metazoa</taxon>
        <taxon>Cnidaria</taxon>
        <taxon>Anthozoa</taxon>
        <taxon>Hexacorallia</taxon>
        <taxon>Actiniaria</taxon>
        <taxon>Edwardsiidae</taxon>
        <taxon>Nematostella</taxon>
    </lineage>
</organism>
<protein>
    <submittedName>
        <fullName evidence="3">Uncharacterized protein</fullName>
    </submittedName>
</protein>
<proteinExistence type="predicted"/>
<dbReference type="Proteomes" id="UP000001593">
    <property type="component" value="Unassembled WGS sequence"/>
</dbReference>
<keyword evidence="1" id="KW-0175">Coiled coil</keyword>
<dbReference type="AlphaFoldDB" id="A7T0F6"/>
<reference evidence="3 4" key="1">
    <citation type="journal article" date="2007" name="Science">
        <title>Sea anemone genome reveals ancestral eumetazoan gene repertoire and genomic organization.</title>
        <authorList>
            <person name="Putnam N.H."/>
            <person name="Srivastava M."/>
            <person name="Hellsten U."/>
            <person name="Dirks B."/>
            <person name="Chapman J."/>
            <person name="Salamov A."/>
            <person name="Terry A."/>
            <person name="Shapiro H."/>
            <person name="Lindquist E."/>
            <person name="Kapitonov V.V."/>
            <person name="Jurka J."/>
            <person name="Genikhovich G."/>
            <person name="Grigoriev I.V."/>
            <person name="Lucas S.M."/>
            <person name="Steele R.E."/>
            <person name="Finnerty J.R."/>
            <person name="Technau U."/>
            <person name="Martindale M.Q."/>
            <person name="Rokhsar D.S."/>
        </authorList>
    </citation>
    <scope>NUCLEOTIDE SEQUENCE [LARGE SCALE GENOMIC DNA]</scope>
    <source>
        <strain evidence="4">CH2 X CH6</strain>
    </source>
</reference>
<dbReference type="InParanoid" id="A7T0F6"/>